<feature type="coiled-coil region" evidence="4">
    <location>
        <begin position="56"/>
        <end position="90"/>
    </location>
</feature>
<dbReference type="GO" id="GO:0005634">
    <property type="term" value="C:nucleus"/>
    <property type="evidence" value="ECO:0007669"/>
    <property type="project" value="UniProtKB-SubCell"/>
</dbReference>
<gene>
    <name evidence="5" type="ORF">PPL_04036</name>
</gene>
<protein>
    <recommendedName>
        <fullName evidence="7">c-Myc-binding protein</fullName>
    </recommendedName>
</protein>
<evidence type="ECO:0000256" key="3">
    <source>
        <dbReference type="ARBA" id="ARBA00023242"/>
    </source>
</evidence>
<comment type="similarity">
    <text evidence="2">Belongs to the AMY1 family.</text>
</comment>
<dbReference type="Proteomes" id="UP000001396">
    <property type="component" value="Unassembled WGS sequence"/>
</dbReference>
<sequence length="131" mass="14726">MQNTAEKEEFKNYLEKCGVVDAITKVLVGLYEESEKPSDALEFIKRHLGNSAGIDVEALKQENAELKAEVGALTQRIEELSKKLEAVQKAQNSTATTTTTTRIVIEFYFVILINWIVQYKSTTTLVCSIYC</sequence>
<keyword evidence="3" id="KW-0539">Nucleus</keyword>
<dbReference type="AlphaFoldDB" id="D3B5U8"/>
<dbReference type="Gene3D" id="6.10.250.1060">
    <property type="match status" value="1"/>
</dbReference>
<keyword evidence="4" id="KW-0175">Coiled coil</keyword>
<comment type="subcellular location">
    <subcellularLocation>
        <location evidence="1">Nucleus</location>
    </subcellularLocation>
</comment>
<dbReference type="RefSeq" id="XP_020435363.1">
    <property type="nucleotide sequence ID" value="XM_020574949.1"/>
</dbReference>
<organism evidence="5 6">
    <name type="scientific">Heterostelium pallidum (strain ATCC 26659 / Pp 5 / PN500)</name>
    <name type="common">Cellular slime mold</name>
    <name type="synonym">Polysphondylium pallidum</name>
    <dbReference type="NCBI Taxonomy" id="670386"/>
    <lineage>
        <taxon>Eukaryota</taxon>
        <taxon>Amoebozoa</taxon>
        <taxon>Evosea</taxon>
        <taxon>Eumycetozoa</taxon>
        <taxon>Dictyostelia</taxon>
        <taxon>Acytosteliales</taxon>
        <taxon>Acytosteliaceae</taxon>
        <taxon>Heterostelium</taxon>
    </lineage>
</organism>
<evidence type="ECO:0000256" key="1">
    <source>
        <dbReference type="ARBA" id="ARBA00004123"/>
    </source>
</evidence>
<evidence type="ECO:0000313" key="6">
    <source>
        <dbReference type="Proteomes" id="UP000001396"/>
    </source>
</evidence>
<dbReference type="EMBL" id="ADBJ01000017">
    <property type="protein sequence ID" value="EFA83246.1"/>
    <property type="molecule type" value="Genomic_DNA"/>
</dbReference>
<dbReference type="GeneID" id="31359523"/>
<dbReference type="GO" id="GO:0003713">
    <property type="term" value="F:transcription coactivator activity"/>
    <property type="evidence" value="ECO:0007669"/>
    <property type="project" value="InterPro"/>
</dbReference>
<dbReference type="InterPro" id="IPR026060">
    <property type="entry name" value="AMY1"/>
</dbReference>
<dbReference type="OMA" id="PTICEYE"/>
<evidence type="ECO:0000313" key="5">
    <source>
        <dbReference type="EMBL" id="EFA83246.1"/>
    </source>
</evidence>
<evidence type="ECO:0000256" key="2">
    <source>
        <dbReference type="ARBA" id="ARBA00009389"/>
    </source>
</evidence>
<name>D3B5U8_HETP5</name>
<evidence type="ECO:0008006" key="7">
    <source>
        <dbReference type="Google" id="ProtNLM"/>
    </source>
</evidence>
<dbReference type="STRING" id="670386.D3B5U8"/>
<accession>D3B5U8</accession>
<evidence type="ECO:0000256" key="4">
    <source>
        <dbReference type="SAM" id="Coils"/>
    </source>
</evidence>
<dbReference type="PANTHER" id="PTHR13168">
    <property type="entry name" value="ASSOCIATE OF C-MYC AMY-1"/>
    <property type="match status" value="1"/>
</dbReference>
<dbReference type="PANTHER" id="PTHR13168:SF0">
    <property type="entry name" value="C-MYC-BINDING PROTEIN"/>
    <property type="match status" value="1"/>
</dbReference>
<dbReference type="FunCoup" id="D3B5U8">
    <property type="interactions" value="13"/>
</dbReference>
<dbReference type="CDD" id="cd21937">
    <property type="entry name" value="ZIP_MycBP-like"/>
    <property type="match status" value="1"/>
</dbReference>
<keyword evidence="6" id="KW-1185">Reference proteome</keyword>
<comment type="caution">
    <text evidence="5">The sequence shown here is derived from an EMBL/GenBank/DDBJ whole genome shotgun (WGS) entry which is preliminary data.</text>
</comment>
<dbReference type="PRINTS" id="PR02028">
    <property type="entry name" value="CMYCBINDINGP"/>
</dbReference>
<reference evidence="5 6" key="1">
    <citation type="journal article" date="2011" name="Genome Res.">
        <title>Phylogeny-wide analysis of social amoeba genomes highlights ancient origins for complex intercellular communication.</title>
        <authorList>
            <person name="Heidel A.J."/>
            <person name="Lawal H.M."/>
            <person name="Felder M."/>
            <person name="Schilde C."/>
            <person name="Helps N.R."/>
            <person name="Tunggal B."/>
            <person name="Rivero F."/>
            <person name="John U."/>
            <person name="Schleicher M."/>
            <person name="Eichinger L."/>
            <person name="Platzer M."/>
            <person name="Noegel A.A."/>
            <person name="Schaap P."/>
            <person name="Gloeckner G."/>
        </authorList>
    </citation>
    <scope>NUCLEOTIDE SEQUENCE [LARGE SCALE GENOMIC DNA]</scope>
    <source>
        <strain evidence="6">ATCC 26659 / Pp 5 / PN500</strain>
    </source>
</reference>
<proteinExistence type="inferred from homology"/>
<dbReference type="InParanoid" id="D3B5U8"/>